<sequence length="161" mass="18526">MHEEKFCTCSKTHIRFDSIYSSAKRTINNNGNKSTTSIRNHETIITVLKHMDHTDQIDFSGMQRTDDCTRLQIISSKEIHKVCVPETRSSLEKVCRQDFDAPERVNYTPKLGSYTYGIDHISSFQSSSHHAIIKKDTHKAFIVSIAHKSTNHFLCRIGERK</sequence>
<dbReference type="EMBL" id="CM035410">
    <property type="protein sequence ID" value="KAH7437669.1"/>
    <property type="molecule type" value="Genomic_DNA"/>
</dbReference>
<dbReference type="AlphaFoldDB" id="A0A8T2V092"/>
<dbReference type="Proteomes" id="UP000825935">
    <property type="component" value="Chromosome 5"/>
</dbReference>
<protein>
    <submittedName>
        <fullName evidence="1">Uncharacterized protein</fullName>
    </submittedName>
</protein>
<comment type="caution">
    <text evidence="1">The sequence shown here is derived from an EMBL/GenBank/DDBJ whole genome shotgun (WGS) entry which is preliminary data.</text>
</comment>
<accession>A0A8T2V092</accession>
<name>A0A8T2V092_CERRI</name>
<keyword evidence="2" id="KW-1185">Reference proteome</keyword>
<reference evidence="1" key="1">
    <citation type="submission" date="2021-08" db="EMBL/GenBank/DDBJ databases">
        <title>WGS assembly of Ceratopteris richardii.</title>
        <authorList>
            <person name="Marchant D.B."/>
            <person name="Chen G."/>
            <person name="Jenkins J."/>
            <person name="Shu S."/>
            <person name="Leebens-Mack J."/>
            <person name="Grimwood J."/>
            <person name="Schmutz J."/>
            <person name="Soltis P."/>
            <person name="Soltis D."/>
            <person name="Chen Z.-H."/>
        </authorList>
    </citation>
    <scope>NUCLEOTIDE SEQUENCE</scope>
    <source>
        <strain evidence="1">Whitten #5841</strain>
        <tissue evidence="1">Leaf</tissue>
    </source>
</reference>
<evidence type="ECO:0000313" key="1">
    <source>
        <dbReference type="EMBL" id="KAH7437669.1"/>
    </source>
</evidence>
<gene>
    <name evidence="1" type="ORF">KP509_05G083800</name>
</gene>
<proteinExistence type="predicted"/>
<evidence type="ECO:0000313" key="2">
    <source>
        <dbReference type="Proteomes" id="UP000825935"/>
    </source>
</evidence>
<dbReference type="OrthoDB" id="1937734at2759"/>
<organism evidence="1 2">
    <name type="scientific">Ceratopteris richardii</name>
    <name type="common">Triangle waterfern</name>
    <dbReference type="NCBI Taxonomy" id="49495"/>
    <lineage>
        <taxon>Eukaryota</taxon>
        <taxon>Viridiplantae</taxon>
        <taxon>Streptophyta</taxon>
        <taxon>Embryophyta</taxon>
        <taxon>Tracheophyta</taxon>
        <taxon>Polypodiopsida</taxon>
        <taxon>Polypodiidae</taxon>
        <taxon>Polypodiales</taxon>
        <taxon>Pteridineae</taxon>
        <taxon>Pteridaceae</taxon>
        <taxon>Parkerioideae</taxon>
        <taxon>Ceratopteris</taxon>
    </lineage>
</organism>